<gene>
    <name evidence="1" type="ordered locus">TERTU_4148</name>
</gene>
<keyword evidence="2" id="KW-1185">Reference proteome</keyword>
<name>C5BUJ3_TERTT</name>
<dbReference type="GO" id="GO:0003677">
    <property type="term" value="F:DNA binding"/>
    <property type="evidence" value="ECO:0007669"/>
    <property type="project" value="InterPro"/>
</dbReference>
<accession>C5BUJ3</accession>
<proteinExistence type="predicted"/>
<sequence length="46" mass="5634">MASKIDEPHSFVQKVEWMERRLDVYEFVQYCRALEIDPHEALDFFD</sequence>
<protein>
    <submittedName>
        <fullName evidence="1">DNA binding protein</fullName>
    </submittedName>
</protein>
<dbReference type="AlphaFoldDB" id="C5BUJ3"/>
<dbReference type="Gene3D" id="1.10.260.40">
    <property type="entry name" value="lambda repressor-like DNA-binding domains"/>
    <property type="match status" value="1"/>
</dbReference>
<reference evidence="1 2" key="1">
    <citation type="journal article" date="2009" name="PLoS ONE">
        <title>The complete genome of Teredinibacter turnerae T7901: an intracellular endosymbiont of marine wood-boring bivalves (shipworms).</title>
        <authorList>
            <person name="Yang J.C."/>
            <person name="Madupu R."/>
            <person name="Durkin A.S."/>
            <person name="Ekborg N.A."/>
            <person name="Pedamallu C.S."/>
            <person name="Hostetler J.B."/>
            <person name="Radune D."/>
            <person name="Toms B.S."/>
            <person name="Henrissat B."/>
            <person name="Coutinho P.M."/>
            <person name="Schwarz S."/>
            <person name="Field L."/>
            <person name="Trindade-Silva A.E."/>
            <person name="Soares C.A.G."/>
            <person name="Elshahawi S."/>
            <person name="Hanora A."/>
            <person name="Schmidt E.W."/>
            <person name="Haygood M.G."/>
            <person name="Posfai J."/>
            <person name="Benner J."/>
            <person name="Madinger C."/>
            <person name="Nove J."/>
            <person name="Anton B."/>
            <person name="Chaudhary K."/>
            <person name="Foster J."/>
            <person name="Holman A."/>
            <person name="Kumar S."/>
            <person name="Lessard P.A."/>
            <person name="Luyten Y.A."/>
            <person name="Slatko B."/>
            <person name="Wood N."/>
            <person name="Wu B."/>
            <person name="Teplitski M."/>
            <person name="Mougous J.D."/>
            <person name="Ward N."/>
            <person name="Eisen J.A."/>
            <person name="Badger J.H."/>
            <person name="Distel D.L."/>
        </authorList>
    </citation>
    <scope>NUCLEOTIDE SEQUENCE [LARGE SCALE GENOMIC DNA]</scope>
    <source>
        <strain evidence="2">ATCC 39867 / T7901</strain>
    </source>
</reference>
<evidence type="ECO:0000313" key="1">
    <source>
        <dbReference type="EMBL" id="ACR12385.1"/>
    </source>
</evidence>
<evidence type="ECO:0000313" key="2">
    <source>
        <dbReference type="Proteomes" id="UP000009080"/>
    </source>
</evidence>
<dbReference type="HOGENOM" id="CLU_066192_30_2_6"/>
<dbReference type="EMBL" id="CP001614">
    <property type="protein sequence ID" value="ACR12385.1"/>
    <property type="molecule type" value="Genomic_DNA"/>
</dbReference>
<dbReference type="Proteomes" id="UP000009080">
    <property type="component" value="Chromosome"/>
</dbReference>
<dbReference type="InterPro" id="IPR010982">
    <property type="entry name" value="Lambda_DNA-bd_dom_sf"/>
</dbReference>
<organism evidence="1 2">
    <name type="scientific">Teredinibacter turnerae (strain ATCC 39867 / T7901)</name>
    <dbReference type="NCBI Taxonomy" id="377629"/>
    <lineage>
        <taxon>Bacteria</taxon>
        <taxon>Pseudomonadati</taxon>
        <taxon>Pseudomonadota</taxon>
        <taxon>Gammaproteobacteria</taxon>
        <taxon>Cellvibrionales</taxon>
        <taxon>Cellvibrionaceae</taxon>
        <taxon>Teredinibacter</taxon>
    </lineage>
</organism>
<dbReference type="KEGG" id="ttu:TERTU_4148"/>